<sequence length="487" mass="47968">MALRQGTVVAWDADTGANTISVAGGTLVNIPVLIGETVVLDEGDVVALLTTGDRWFLLGKVKDPGDPGTVPTWPNDILALDASMTSVTTVTIPAVQADADAAAAAAAQAALDAATAQAAADALRVALEAAEAAVGAVEAAVATLTGTTLPALQSDLGDLATAVANAQSDVDAILPITETDISNDAITTPKIAANAITAAHLAADSVTASKLAANAVTAGKIAAGTIVAADISSGAITTAKIAAGAVTATEIAAGAITAAKLSADAIDGKTITGATFLTAGGTSARWELSSTNSNKLIGRPASNVNNPQPGVIMVDSTSIGASGWMYETRITAPYSAVSGGDTNNPLLRISTHEGTGRSAVEAVGEQGALGSPAGTLGLYWDDDTGALDLVAPGALSANGARVLTAGNTRVATGNVLTGSGATKQDIAVSFPGGRFTAAPTVAVTARTSADVVTQVAVSGESSTGFTLHFKRNPGVATNVGWIAIQIV</sequence>
<gene>
    <name evidence="1" type="ORF">HDA39_005450</name>
</gene>
<evidence type="ECO:0000313" key="2">
    <source>
        <dbReference type="Proteomes" id="UP000549971"/>
    </source>
</evidence>
<dbReference type="EMBL" id="JACHMY010000001">
    <property type="protein sequence ID" value="MBB5838716.1"/>
    <property type="molecule type" value="Genomic_DNA"/>
</dbReference>
<proteinExistence type="predicted"/>
<protein>
    <recommendedName>
        <fullName evidence="3">Minor tail protein</fullName>
    </recommendedName>
</protein>
<evidence type="ECO:0008006" key="3">
    <source>
        <dbReference type="Google" id="ProtNLM"/>
    </source>
</evidence>
<dbReference type="AlphaFoldDB" id="A0A7W9JAP6"/>
<dbReference type="RefSeq" id="WP_184799779.1">
    <property type="nucleotide sequence ID" value="NZ_JACHMY010000001.1"/>
</dbReference>
<evidence type="ECO:0000313" key="1">
    <source>
        <dbReference type="EMBL" id="MBB5838716.1"/>
    </source>
</evidence>
<accession>A0A7W9JAP6</accession>
<organism evidence="1 2">
    <name type="scientific">Kribbella italica</name>
    <dbReference type="NCBI Taxonomy" id="1540520"/>
    <lineage>
        <taxon>Bacteria</taxon>
        <taxon>Bacillati</taxon>
        <taxon>Actinomycetota</taxon>
        <taxon>Actinomycetes</taxon>
        <taxon>Propionibacteriales</taxon>
        <taxon>Kribbellaceae</taxon>
        <taxon>Kribbella</taxon>
    </lineage>
</organism>
<comment type="caution">
    <text evidence="1">The sequence shown here is derived from an EMBL/GenBank/DDBJ whole genome shotgun (WGS) entry which is preliminary data.</text>
</comment>
<name>A0A7W9JAP6_9ACTN</name>
<dbReference type="Proteomes" id="UP000549971">
    <property type="component" value="Unassembled WGS sequence"/>
</dbReference>
<keyword evidence="2" id="KW-1185">Reference proteome</keyword>
<reference evidence="1 2" key="1">
    <citation type="submission" date="2020-08" db="EMBL/GenBank/DDBJ databases">
        <title>Sequencing the genomes of 1000 actinobacteria strains.</title>
        <authorList>
            <person name="Klenk H.-P."/>
        </authorList>
    </citation>
    <scope>NUCLEOTIDE SEQUENCE [LARGE SCALE GENOMIC DNA]</scope>
    <source>
        <strain evidence="1 2">DSM 28967</strain>
    </source>
</reference>